<dbReference type="PROSITE" id="PS50005">
    <property type="entry name" value="TPR"/>
    <property type="match status" value="1"/>
</dbReference>
<protein>
    <recommendedName>
        <fullName evidence="5">Assembly chaperone of rpl4</fullName>
    </recommendedName>
</protein>
<keyword evidence="4" id="KW-1185">Reference proteome</keyword>
<dbReference type="PANTHER" id="PTHR28654">
    <property type="entry name" value="AXIN INTERACTOR, DORSALIZATION-ASSOCIATED PROTEIN"/>
    <property type="match status" value="1"/>
</dbReference>
<dbReference type="InterPro" id="IPR011990">
    <property type="entry name" value="TPR-like_helical_dom_sf"/>
</dbReference>
<dbReference type="Pfam" id="PF13181">
    <property type="entry name" value="TPR_8"/>
    <property type="match status" value="2"/>
</dbReference>
<dbReference type="Proteomes" id="UP000683360">
    <property type="component" value="Unassembled WGS sequence"/>
</dbReference>
<reference evidence="3" key="1">
    <citation type="submission" date="2021-03" db="EMBL/GenBank/DDBJ databases">
        <authorList>
            <person name="Bekaert M."/>
        </authorList>
    </citation>
    <scope>NUCLEOTIDE SEQUENCE</scope>
</reference>
<dbReference type="Gene3D" id="1.25.40.10">
    <property type="entry name" value="Tetratricopeptide repeat domain"/>
    <property type="match status" value="1"/>
</dbReference>
<dbReference type="AlphaFoldDB" id="A0A8S3S150"/>
<dbReference type="GO" id="GO:0016020">
    <property type="term" value="C:membrane"/>
    <property type="evidence" value="ECO:0007669"/>
    <property type="project" value="TreeGrafter"/>
</dbReference>
<evidence type="ECO:0000313" key="4">
    <source>
        <dbReference type="Proteomes" id="UP000683360"/>
    </source>
</evidence>
<comment type="caution">
    <text evidence="3">The sequence shown here is derived from an EMBL/GenBank/DDBJ whole genome shotgun (WGS) entry which is preliminary data.</text>
</comment>
<evidence type="ECO:0000256" key="1">
    <source>
        <dbReference type="PROSITE-ProRule" id="PRU00339"/>
    </source>
</evidence>
<name>A0A8S3S150_MYTED</name>
<evidence type="ECO:0008006" key="5">
    <source>
        <dbReference type="Google" id="ProtNLM"/>
    </source>
</evidence>
<dbReference type="SMART" id="SM00028">
    <property type="entry name" value="TPR"/>
    <property type="match status" value="2"/>
</dbReference>
<dbReference type="GO" id="GO:0035091">
    <property type="term" value="F:phosphatidylinositol binding"/>
    <property type="evidence" value="ECO:0007669"/>
    <property type="project" value="TreeGrafter"/>
</dbReference>
<dbReference type="OrthoDB" id="1914839at2759"/>
<accession>A0A8S3S150</accession>
<keyword evidence="1" id="KW-0802">TPR repeat</keyword>
<dbReference type="EMBL" id="CAJPWZ010001319">
    <property type="protein sequence ID" value="CAG2212904.1"/>
    <property type="molecule type" value="Genomic_DNA"/>
</dbReference>
<dbReference type="CDD" id="cd24142">
    <property type="entry name" value="ACL4-like"/>
    <property type="match status" value="1"/>
</dbReference>
<feature type="repeat" description="TPR" evidence="1">
    <location>
        <begin position="77"/>
        <end position="110"/>
    </location>
</feature>
<feature type="region of interest" description="Disordered" evidence="2">
    <location>
        <begin position="345"/>
        <end position="381"/>
    </location>
</feature>
<dbReference type="SUPFAM" id="SSF48452">
    <property type="entry name" value="TPR-like"/>
    <property type="match status" value="1"/>
</dbReference>
<evidence type="ECO:0000313" key="3">
    <source>
        <dbReference type="EMBL" id="CAG2212904.1"/>
    </source>
</evidence>
<evidence type="ECO:0000256" key="2">
    <source>
        <dbReference type="SAM" id="MobiDB-lite"/>
    </source>
</evidence>
<sequence length="381" mass="43136">MGKNKFKRQPGATLDDRRKVLREARKQFAAESAKTKTSPQYSVDQLLDKAEDCINRFEYEIAQKFCQRALEIEADNIRALETTGTLLLELGNPESAKQCFERVVEISPDKGHEKYMYLGQLFEGAQAVECYQKGIELMLKEKENQQALEVAAACGGPQSVTDSDISGAYSAIAELYMTDLCFEDEAESKCKTFIEKAIDIDKENPEGYQLMASFLLSKDDKENAKDVMKKSVSLWLPKFKALDKGEVTDQESTDPVEAVPLGYDTRISTTKILIEVDEYETAIDVAEGLLDENDEVPQVWYLIGWANFSMGEDYKSNARYYLEKCKKLCAKLKYEDEELLKHVDELLSDIGPGDEDEEDDGKNGQEEVEIESDSDEENMEH</sequence>
<dbReference type="InterPro" id="IPR019734">
    <property type="entry name" value="TPR_rpt"/>
</dbReference>
<organism evidence="3 4">
    <name type="scientific">Mytilus edulis</name>
    <name type="common">Blue mussel</name>
    <dbReference type="NCBI Taxonomy" id="6550"/>
    <lineage>
        <taxon>Eukaryota</taxon>
        <taxon>Metazoa</taxon>
        <taxon>Spiralia</taxon>
        <taxon>Lophotrochozoa</taxon>
        <taxon>Mollusca</taxon>
        <taxon>Bivalvia</taxon>
        <taxon>Autobranchia</taxon>
        <taxon>Pteriomorphia</taxon>
        <taxon>Mytilida</taxon>
        <taxon>Mytiloidea</taxon>
        <taxon>Mytilidae</taxon>
        <taxon>Mytilinae</taxon>
        <taxon>Mytilus</taxon>
    </lineage>
</organism>
<dbReference type="GO" id="GO:0048264">
    <property type="term" value="P:determination of ventral identity"/>
    <property type="evidence" value="ECO:0007669"/>
    <property type="project" value="TreeGrafter"/>
</dbReference>
<proteinExistence type="predicted"/>
<gene>
    <name evidence="3" type="ORF">MEDL_26862</name>
</gene>
<feature type="compositionally biased region" description="Acidic residues" evidence="2">
    <location>
        <begin position="352"/>
        <end position="381"/>
    </location>
</feature>
<dbReference type="PANTHER" id="PTHR28654:SF1">
    <property type="entry name" value="AXIN INTERACTOR, DORSALIZATION-ASSOCIATED PROTEIN"/>
    <property type="match status" value="1"/>
</dbReference>